<feature type="domain" description="HTH cro/C1-type" evidence="2">
    <location>
        <begin position="29"/>
        <end position="83"/>
    </location>
</feature>
<protein>
    <submittedName>
        <fullName evidence="3">XRE family transcriptional regulator</fullName>
    </submittedName>
</protein>
<name>A0A372EFD5_9BURK</name>
<keyword evidence="4" id="KW-1185">Reference proteome</keyword>
<keyword evidence="1" id="KW-0238">DNA-binding</keyword>
<dbReference type="AlphaFoldDB" id="A0A372EFD5"/>
<dbReference type="InterPro" id="IPR050807">
    <property type="entry name" value="TransReg_Diox_bact_type"/>
</dbReference>
<feature type="domain" description="HTH cro/C1-type" evidence="2">
    <location>
        <begin position="106"/>
        <end position="160"/>
    </location>
</feature>
<organism evidence="3 4">
    <name type="scientific">Hydrogenophaga borbori</name>
    <dbReference type="NCBI Taxonomy" id="2294117"/>
    <lineage>
        <taxon>Bacteria</taxon>
        <taxon>Pseudomonadati</taxon>
        <taxon>Pseudomonadota</taxon>
        <taxon>Betaproteobacteria</taxon>
        <taxon>Burkholderiales</taxon>
        <taxon>Comamonadaceae</taxon>
        <taxon>Hydrogenophaga</taxon>
    </lineage>
</organism>
<dbReference type="SMART" id="SM00530">
    <property type="entry name" value="HTH_XRE"/>
    <property type="match status" value="2"/>
</dbReference>
<dbReference type="Pfam" id="PF01381">
    <property type="entry name" value="HTH_3"/>
    <property type="match status" value="2"/>
</dbReference>
<dbReference type="GO" id="GO:0003700">
    <property type="term" value="F:DNA-binding transcription factor activity"/>
    <property type="evidence" value="ECO:0007669"/>
    <property type="project" value="TreeGrafter"/>
</dbReference>
<evidence type="ECO:0000259" key="2">
    <source>
        <dbReference type="PROSITE" id="PS50943"/>
    </source>
</evidence>
<proteinExistence type="predicted"/>
<dbReference type="PROSITE" id="PS50943">
    <property type="entry name" value="HTH_CROC1"/>
    <property type="match status" value="2"/>
</dbReference>
<dbReference type="Gene3D" id="1.10.260.40">
    <property type="entry name" value="lambda repressor-like DNA-binding domains"/>
    <property type="match status" value="2"/>
</dbReference>
<dbReference type="InterPro" id="IPR010982">
    <property type="entry name" value="Lambda_DNA-bd_dom_sf"/>
</dbReference>
<dbReference type="CDD" id="cd00093">
    <property type="entry name" value="HTH_XRE"/>
    <property type="match status" value="2"/>
</dbReference>
<dbReference type="SUPFAM" id="SSF47413">
    <property type="entry name" value="lambda repressor-like DNA-binding domains"/>
    <property type="match status" value="2"/>
</dbReference>
<evidence type="ECO:0000313" key="3">
    <source>
        <dbReference type="EMBL" id="RFP77086.1"/>
    </source>
</evidence>
<dbReference type="GO" id="GO:0005829">
    <property type="term" value="C:cytosol"/>
    <property type="evidence" value="ECO:0007669"/>
    <property type="project" value="TreeGrafter"/>
</dbReference>
<sequence>MGSSRGNTFWVSASATPSADPFDLLVANIQALRAKGGWSTRALAQQAHVSRSSVVDLEAGHAKLSLRIVDKLARALDVKTGSLLGKRPLARDEADGLIEEVLAQNLIAARKRLMLTQDALSQQSGVSRALIADIERQARNPSLQTLAKLAASLELSLEALLSK</sequence>
<evidence type="ECO:0000313" key="4">
    <source>
        <dbReference type="Proteomes" id="UP000261931"/>
    </source>
</evidence>
<dbReference type="Proteomes" id="UP000261931">
    <property type="component" value="Unassembled WGS sequence"/>
</dbReference>
<dbReference type="InterPro" id="IPR001387">
    <property type="entry name" value="Cro/C1-type_HTH"/>
</dbReference>
<reference evidence="3 4" key="1">
    <citation type="submission" date="2018-08" db="EMBL/GenBank/DDBJ databases">
        <title>Hydrogenophaga sp. LA-38 isolated from sludge.</title>
        <authorList>
            <person name="Im W.-T."/>
        </authorList>
    </citation>
    <scope>NUCLEOTIDE SEQUENCE [LARGE SCALE GENOMIC DNA]</scope>
    <source>
        <strain evidence="3 4">LA-38</strain>
    </source>
</reference>
<accession>A0A372EFD5</accession>
<evidence type="ECO:0000256" key="1">
    <source>
        <dbReference type="ARBA" id="ARBA00023125"/>
    </source>
</evidence>
<comment type="caution">
    <text evidence="3">The sequence shown here is derived from an EMBL/GenBank/DDBJ whole genome shotgun (WGS) entry which is preliminary data.</text>
</comment>
<gene>
    <name evidence="3" type="ORF">DY262_18955</name>
</gene>
<dbReference type="GO" id="GO:0003677">
    <property type="term" value="F:DNA binding"/>
    <property type="evidence" value="ECO:0007669"/>
    <property type="project" value="UniProtKB-KW"/>
</dbReference>
<dbReference type="PANTHER" id="PTHR46797:SF1">
    <property type="entry name" value="METHYLPHOSPHONATE SYNTHASE"/>
    <property type="match status" value="1"/>
</dbReference>
<dbReference type="EMBL" id="QVLS01000013">
    <property type="protein sequence ID" value="RFP77086.1"/>
    <property type="molecule type" value="Genomic_DNA"/>
</dbReference>
<dbReference type="PANTHER" id="PTHR46797">
    <property type="entry name" value="HTH-TYPE TRANSCRIPTIONAL REGULATOR"/>
    <property type="match status" value="1"/>
</dbReference>